<evidence type="ECO:0000313" key="3">
    <source>
        <dbReference type="Proteomes" id="UP000051155"/>
    </source>
</evidence>
<dbReference type="Proteomes" id="UP000051155">
    <property type="component" value="Unassembled WGS sequence"/>
</dbReference>
<sequence>MVAYPAVLDNTMNDGNEYTVTFPDIVGAVTQGYNIPQAVHNGTEALGLVLFDEKELPIPSDLKKIQKEYPDTIVTLIGTDLNEIAKRVRTPVVKKNTALPTDLAEAAEKK</sequence>
<dbReference type="EMBL" id="AZEG01000023">
    <property type="protein sequence ID" value="KRL36650.1"/>
    <property type="molecule type" value="Genomic_DNA"/>
</dbReference>
<dbReference type="PATRIC" id="fig|1423812.3.peg.1185"/>
<feature type="domain" description="HicB-like antitoxin of toxin-antitoxin system" evidence="1">
    <location>
        <begin position="4"/>
        <end position="102"/>
    </location>
</feature>
<reference evidence="2 3" key="1">
    <citation type="journal article" date="2015" name="Genome Announc.">
        <title>Expanding the biotechnology potential of lactobacilli through comparative genomics of 213 strains and associated genera.</title>
        <authorList>
            <person name="Sun Z."/>
            <person name="Harris H.M."/>
            <person name="McCann A."/>
            <person name="Guo C."/>
            <person name="Argimon S."/>
            <person name="Zhang W."/>
            <person name="Yang X."/>
            <person name="Jeffery I.B."/>
            <person name="Cooney J.C."/>
            <person name="Kagawa T.F."/>
            <person name="Liu W."/>
            <person name="Song Y."/>
            <person name="Salvetti E."/>
            <person name="Wrobel A."/>
            <person name="Rasinkangas P."/>
            <person name="Parkhill J."/>
            <person name="Rea M.C."/>
            <person name="O'Sullivan O."/>
            <person name="Ritari J."/>
            <person name="Douillard F.P."/>
            <person name="Paul Ross R."/>
            <person name="Yang R."/>
            <person name="Briner A.E."/>
            <person name="Felis G.E."/>
            <person name="de Vos W.M."/>
            <person name="Barrangou R."/>
            <person name="Klaenhammer T.R."/>
            <person name="Caufield P.W."/>
            <person name="Cui Y."/>
            <person name="Zhang H."/>
            <person name="O'Toole P.W."/>
        </authorList>
    </citation>
    <scope>NUCLEOTIDE SEQUENCE [LARGE SCALE GENOMIC DNA]</scope>
    <source>
        <strain evidence="2 3">DSM 19971</strain>
    </source>
</reference>
<dbReference type="SUPFAM" id="SSF143100">
    <property type="entry name" value="TTHA1013/TTHA0281-like"/>
    <property type="match status" value="1"/>
</dbReference>
<comment type="caution">
    <text evidence="2">The sequence shown here is derived from an EMBL/GenBank/DDBJ whole genome shotgun (WGS) entry which is preliminary data.</text>
</comment>
<evidence type="ECO:0000313" key="2">
    <source>
        <dbReference type="EMBL" id="KRL36650.1"/>
    </source>
</evidence>
<dbReference type="Pfam" id="PF15919">
    <property type="entry name" value="HicB_lk_antitox"/>
    <property type="match status" value="1"/>
</dbReference>
<organism evidence="2 3">
    <name type="scientific">Liquorilactobacillus uvarum DSM 19971</name>
    <dbReference type="NCBI Taxonomy" id="1423812"/>
    <lineage>
        <taxon>Bacteria</taxon>
        <taxon>Bacillati</taxon>
        <taxon>Bacillota</taxon>
        <taxon>Bacilli</taxon>
        <taxon>Lactobacillales</taxon>
        <taxon>Lactobacillaceae</taxon>
        <taxon>Liquorilactobacillus</taxon>
    </lineage>
</organism>
<gene>
    <name evidence="2" type="ORF">FD20_GL001113</name>
</gene>
<dbReference type="InterPro" id="IPR031807">
    <property type="entry name" value="HicB-like"/>
</dbReference>
<proteinExistence type="predicted"/>
<protein>
    <recommendedName>
        <fullName evidence="1">HicB-like antitoxin of toxin-antitoxin system domain-containing protein</fullName>
    </recommendedName>
</protein>
<name>A0A0R1Q374_9LACO</name>
<evidence type="ECO:0000259" key="1">
    <source>
        <dbReference type="Pfam" id="PF15919"/>
    </source>
</evidence>
<accession>A0A0R1Q374</accession>
<dbReference type="InterPro" id="IPR035069">
    <property type="entry name" value="TTHA1013/TTHA0281-like"/>
</dbReference>
<dbReference type="Gene3D" id="3.30.160.250">
    <property type="match status" value="1"/>
</dbReference>
<dbReference type="AlphaFoldDB" id="A0A0R1Q374"/>
<keyword evidence="3" id="KW-1185">Reference proteome</keyword>